<dbReference type="AlphaFoldDB" id="A0A0M7AMG9"/>
<proteinExistence type="predicted"/>
<sequence length="54" mass="6217">MFRQKHGASEETGFFQSLKEIFKNIAHLSRNNRNLGLTGQDRLTSVQRVKTGRI</sequence>
<reference evidence="2" key="1">
    <citation type="submission" date="2015-07" db="EMBL/GenBank/DDBJ databases">
        <authorList>
            <person name="Rodrigo-Torres Lidia"/>
            <person name="Arahal R.David."/>
        </authorList>
    </citation>
    <scope>NUCLEOTIDE SEQUENCE [LARGE SCALE GENOMIC DNA]</scope>
    <source>
        <strain evidence="2">CECT 5096</strain>
    </source>
</reference>
<evidence type="ECO:0000313" key="1">
    <source>
        <dbReference type="EMBL" id="CTQ76444.1"/>
    </source>
</evidence>
<name>A0A0M7AMG9_9HYPH</name>
<gene>
    <name evidence="1" type="ORF">LA5096_04748</name>
</gene>
<keyword evidence="2" id="KW-1185">Reference proteome</keyword>
<accession>A0A0M7AMG9</accession>
<protein>
    <submittedName>
        <fullName evidence="1">Uncharacterized protein</fullName>
    </submittedName>
</protein>
<evidence type="ECO:0000313" key="2">
    <source>
        <dbReference type="Proteomes" id="UP000049983"/>
    </source>
</evidence>
<dbReference type="Proteomes" id="UP000049983">
    <property type="component" value="Unassembled WGS sequence"/>
</dbReference>
<dbReference type="EMBL" id="CXWC01000013">
    <property type="protein sequence ID" value="CTQ76444.1"/>
    <property type="molecule type" value="Genomic_DNA"/>
</dbReference>
<organism evidence="1 2">
    <name type="scientific">Roseibium album</name>
    <dbReference type="NCBI Taxonomy" id="311410"/>
    <lineage>
        <taxon>Bacteria</taxon>
        <taxon>Pseudomonadati</taxon>
        <taxon>Pseudomonadota</taxon>
        <taxon>Alphaproteobacteria</taxon>
        <taxon>Hyphomicrobiales</taxon>
        <taxon>Stappiaceae</taxon>
        <taxon>Roseibium</taxon>
    </lineage>
</organism>